<name>A0AB74KJ94_9BASI</name>
<dbReference type="AlphaFoldDB" id="A0AB74KJ94"/>
<organism evidence="1 2">
    <name type="scientific">Wallemia mellicola</name>
    <dbReference type="NCBI Taxonomy" id="1708541"/>
    <lineage>
        <taxon>Eukaryota</taxon>
        <taxon>Fungi</taxon>
        <taxon>Dikarya</taxon>
        <taxon>Basidiomycota</taxon>
        <taxon>Wallemiomycotina</taxon>
        <taxon>Wallemiomycetes</taxon>
        <taxon>Wallemiales</taxon>
        <taxon>Wallemiaceae</taxon>
        <taxon>Wallemia</taxon>
    </lineage>
</organism>
<dbReference type="EMBL" id="SPRV01000002">
    <property type="protein sequence ID" value="TIC71769.1"/>
    <property type="molecule type" value="Genomic_DNA"/>
</dbReference>
<proteinExistence type="predicted"/>
<gene>
    <name evidence="1" type="ORF">E3Q03_00366</name>
</gene>
<dbReference type="SUPFAM" id="SSF81383">
    <property type="entry name" value="F-box domain"/>
    <property type="match status" value="1"/>
</dbReference>
<protein>
    <recommendedName>
        <fullName evidence="3">F-box domain-containing protein</fullName>
    </recommendedName>
</protein>
<evidence type="ECO:0008006" key="3">
    <source>
        <dbReference type="Google" id="ProtNLM"/>
    </source>
</evidence>
<evidence type="ECO:0000313" key="1">
    <source>
        <dbReference type="EMBL" id="TIC71769.1"/>
    </source>
</evidence>
<dbReference type="InterPro" id="IPR036047">
    <property type="entry name" value="F-box-like_dom_sf"/>
</dbReference>
<sequence length="517" mass="61116">MQNIINLYNARSKNRDHHRENDAARRAHLIMNEKPAEINESNTIDHTSKLPAELMIYMAETLIEVDSNYLVRFSQLNRRWRKTLFETSSLFEKCIVAYDLKTTFKTIRKIKWFMQFNLKHIKFVHFSDLSMYGPPEQDDPNRVLQLLEGHYDEVSMESIEITTTLGTYPRKYICYRIAEIIEHFNITSIRNLIINASFCYYDLGDLPRFSLRKFVNKDIEKLTCIGRFMGERNEEIFYIFPQVRSVIINGSVVSMGTIERMFPNLKYYELNNVILRSPPTPPPSNPYERTVTPEFLVYIAEHLSRVDNETLYNLTQVCSLWRNTLLREPQIFNRCTVTFKHKKQYKTLRKIAWFRKLGLRHLKFIYVSDLDLQTFHSYGDPQESLEILGRSDFEGISLDSVEIYLPLCPRKWIFDRIYEVLEYFNITTIRHLIINVEECYTMQSKQIELPFARFQNKCLENLTIKALLRVDSYTSTDFDLRQARSLLIENNVPIVHYLVPTTKQTEGNTADQGKDDA</sequence>
<reference evidence="1 2" key="1">
    <citation type="submission" date="2019-03" db="EMBL/GenBank/DDBJ databases">
        <title>Sequencing 25 genomes of Wallemia mellicola.</title>
        <authorList>
            <person name="Gostincar C."/>
        </authorList>
    </citation>
    <scope>NUCLEOTIDE SEQUENCE [LARGE SCALE GENOMIC DNA]</scope>
    <source>
        <strain evidence="1 2">EXF-1277</strain>
    </source>
</reference>
<comment type="caution">
    <text evidence="1">The sequence shown here is derived from an EMBL/GenBank/DDBJ whole genome shotgun (WGS) entry which is preliminary data.</text>
</comment>
<evidence type="ECO:0000313" key="2">
    <source>
        <dbReference type="Proteomes" id="UP000305362"/>
    </source>
</evidence>
<dbReference type="Proteomes" id="UP000305362">
    <property type="component" value="Unassembled WGS sequence"/>
</dbReference>
<accession>A0AB74KJ94</accession>